<comment type="caution">
    <text evidence="2">The sequence shown here is derived from an EMBL/GenBank/DDBJ whole genome shotgun (WGS) entry which is preliminary data.</text>
</comment>
<name>A0AAD9QM40_ACRCE</name>
<dbReference type="AlphaFoldDB" id="A0AAD9QM40"/>
<dbReference type="Proteomes" id="UP001249851">
    <property type="component" value="Unassembled WGS sequence"/>
</dbReference>
<keyword evidence="3" id="KW-1185">Reference proteome</keyword>
<evidence type="ECO:0000313" key="2">
    <source>
        <dbReference type="EMBL" id="KAK2563466.1"/>
    </source>
</evidence>
<accession>A0AAD9QM40</accession>
<evidence type="ECO:0000313" key="3">
    <source>
        <dbReference type="Proteomes" id="UP001249851"/>
    </source>
</evidence>
<reference evidence="2" key="2">
    <citation type="journal article" date="2023" name="Science">
        <title>Genomic signatures of disease resistance in endangered staghorn corals.</title>
        <authorList>
            <person name="Vollmer S.V."/>
            <person name="Selwyn J.D."/>
            <person name="Despard B.A."/>
            <person name="Roesel C.L."/>
        </authorList>
    </citation>
    <scope>NUCLEOTIDE SEQUENCE</scope>
    <source>
        <strain evidence="2">K2</strain>
    </source>
</reference>
<protein>
    <submittedName>
        <fullName evidence="2">Uncharacterized protein</fullName>
    </submittedName>
</protein>
<proteinExistence type="predicted"/>
<evidence type="ECO:0000256" key="1">
    <source>
        <dbReference type="SAM" id="MobiDB-lite"/>
    </source>
</evidence>
<gene>
    <name evidence="2" type="ORF">P5673_013176</name>
</gene>
<organism evidence="2 3">
    <name type="scientific">Acropora cervicornis</name>
    <name type="common">Staghorn coral</name>
    <dbReference type="NCBI Taxonomy" id="6130"/>
    <lineage>
        <taxon>Eukaryota</taxon>
        <taxon>Metazoa</taxon>
        <taxon>Cnidaria</taxon>
        <taxon>Anthozoa</taxon>
        <taxon>Hexacorallia</taxon>
        <taxon>Scleractinia</taxon>
        <taxon>Astrocoeniina</taxon>
        <taxon>Acroporidae</taxon>
        <taxon>Acropora</taxon>
    </lineage>
</organism>
<sequence>MKLRSPENSPLMDSLPTPKDYACSSSASLNSTDHKKLSRRHEREGSPKCYYCDTDENITVEHFLLSCSKYEEIRSELLCQLQGELEAIGATGFQVWQRFSQSSPACQSQIILGERSFGALEDEAIRQFRTQYTARAWSERIVI</sequence>
<feature type="region of interest" description="Disordered" evidence="1">
    <location>
        <begin position="1"/>
        <end position="47"/>
    </location>
</feature>
<reference evidence="2" key="1">
    <citation type="journal article" date="2023" name="G3 (Bethesda)">
        <title>Whole genome assembly and annotation of the endangered Caribbean coral Acropora cervicornis.</title>
        <authorList>
            <person name="Selwyn J.D."/>
            <person name="Vollmer S.V."/>
        </authorList>
    </citation>
    <scope>NUCLEOTIDE SEQUENCE</scope>
    <source>
        <strain evidence="2">K2</strain>
    </source>
</reference>
<dbReference type="EMBL" id="JARQWQ010000025">
    <property type="protein sequence ID" value="KAK2563466.1"/>
    <property type="molecule type" value="Genomic_DNA"/>
</dbReference>